<dbReference type="AlphaFoldDB" id="A0A2S9QSX3"/>
<dbReference type="EMBL" id="MWZD01000006">
    <property type="protein sequence ID" value="PRI12668.1"/>
    <property type="molecule type" value="Genomic_DNA"/>
</dbReference>
<dbReference type="SUPFAM" id="SSF75304">
    <property type="entry name" value="Amidase signature (AS) enzymes"/>
    <property type="match status" value="1"/>
</dbReference>
<dbReference type="InterPro" id="IPR023631">
    <property type="entry name" value="Amidase_dom"/>
</dbReference>
<dbReference type="OrthoDB" id="5175573at2"/>
<dbReference type="PANTHER" id="PTHR11895:SF7">
    <property type="entry name" value="GLUTAMYL-TRNA(GLN) AMIDOTRANSFERASE SUBUNIT A, MITOCHONDRIAL"/>
    <property type="match status" value="1"/>
</dbReference>
<evidence type="ECO:0000256" key="1">
    <source>
        <dbReference type="ARBA" id="ARBA00009199"/>
    </source>
</evidence>
<evidence type="ECO:0000259" key="2">
    <source>
        <dbReference type="Pfam" id="PF01425"/>
    </source>
</evidence>
<dbReference type="Pfam" id="PF01425">
    <property type="entry name" value="Amidase"/>
    <property type="match status" value="1"/>
</dbReference>
<comment type="caution">
    <text evidence="3">The sequence shown here is derived from an EMBL/GenBank/DDBJ whole genome shotgun (WGS) entry which is preliminary data.</text>
</comment>
<organism evidence="3 4">
    <name type="scientific">Leucobacter massiliensis</name>
    <dbReference type="NCBI Taxonomy" id="1686285"/>
    <lineage>
        <taxon>Bacteria</taxon>
        <taxon>Bacillati</taxon>
        <taxon>Actinomycetota</taxon>
        <taxon>Actinomycetes</taxon>
        <taxon>Micrococcales</taxon>
        <taxon>Microbacteriaceae</taxon>
        <taxon>Leucobacter</taxon>
    </lineage>
</organism>
<dbReference type="Gene3D" id="3.90.1300.10">
    <property type="entry name" value="Amidase signature (AS) domain"/>
    <property type="match status" value="1"/>
</dbReference>
<gene>
    <name evidence="3" type="ORF">B4915_00120</name>
</gene>
<dbReference type="InterPro" id="IPR036928">
    <property type="entry name" value="AS_sf"/>
</dbReference>
<feature type="domain" description="Amidase" evidence="2">
    <location>
        <begin position="24"/>
        <end position="448"/>
    </location>
</feature>
<reference evidence="3 4" key="1">
    <citation type="journal article" date="2017" name="New Microbes New Infect">
        <title>Genome sequence of 'Leucobacter massiliensis' sp. nov. isolated from human pharynx after travel to the 2014 Hajj.</title>
        <authorList>
            <person name="Leangapichart T."/>
            <person name="Gautret P."/>
            <person name="Nguyen T.T."/>
            <person name="Armstrong N."/>
            <person name="Rolain J.M."/>
        </authorList>
    </citation>
    <scope>NUCLEOTIDE SEQUENCE [LARGE SCALE GENOMIC DNA]</scope>
    <source>
        <strain evidence="3 4">122RC15</strain>
    </source>
</reference>
<sequence length="472" mass="50270">MITPASSALDISAAIRSGDVSPVEVTQMYLDEIDARNGDVNAIVWLDREDALRRARESERRVRDGEARSVFEGVPIPIKDLSSVAGQPNTMSSLAVSDAPRAESDADVRLIEDAGFVLLGRSNSPEFGPLTASENSRHGKTRNPWNLDFTSGGSSGGASAAVAGGFAPIGHASDGGGSIRVPSSVTGLVGLKPSRGRIPEEVRGWEHSTTAGVITRTVADTAAALDVLAQVDPLAWYSAPRPARPYTEELGAEPGRLRIGLLLESPAGLDVDQANVSAALAAATALEELGHTVEPVQPFLFSPEAGKGFVDLIISASVYAAPYEHLELADPYIRYRVEQAKTFHSGEYAALAGRLQWETRRVNAQFGRDFDLLLTPTMAVSTPRVGVVYDEANQTPTAPRLTEARQVTFTAWVNMAGLPAISLPVHTDEQGLPVGAQLVGGPFDEAALIRVAAQLEPVFEWQRRVIPELQGS</sequence>
<dbReference type="InterPro" id="IPR020556">
    <property type="entry name" value="Amidase_CS"/>
</dbReference>
<accession>A0A2S9QSX3</accession>
<evidence type="ECO:0000313" key="4">
    <source>
        <dbReference type="Proteomes" id="UP000238650"/>
    </source>
</evidence>
<dbReference type="GO" id="GO:0003824">
    <property type="term" value="F:catalytic activity"/>
    <property type="evidence" value="ECO:0007669"/>
    <property type="project" value="InterPro"/>
</dbReference>
<comment type="similarity">
    <text evidence="1">Belongs to the amidase family.</text>
</comment>
<dbReference type="PROSITE" id="PS00571">
    <property type="entry name" value="AMIDASES"/>
    <property type="match status" value="1"/>
</dbReference>
<evidence type="ECO:0000313" key="3">
    <source>
        <dbReference type="EMBL" id="PRI12668.1"/>
    </source>
</evidence>
<proteinExistence type="inferred from homology"/>
<dbReference type="PANTHER" id="PTHR11895">
    <property type="entry name" value="TRANSAMIDASE"/>
    <property type="match status" value="1"/>
</dbReference>
<dbReference type="InterPro" id="IPR000120">
    <property type="entry name" value="Amidase"/>
</dbReference>
<protein>
    <submittedName>
        <fullName evidence="3">Amidase</fullName>
    </submittedName>
</protein>
<keyword evidence="4" id="KW-1185">Reference proteome</keyword>
<dbReference type="Proteomes" id="UP000238650">
    <property type="component" value="Unassembled WGS sequence"/>
</dbReference>
<name>A0A2S9QSX3_9MICO</name>
<dbReference type="RefSeq" id="WP_105803863.1">
    <property type="nucleotide sequence ID" value="NZ_MWZD01000006.1"/>
</dbReference>